<dbReference type="PANTHER" id="PTHR37049:SF4">
    <property type="entry name" value="RHODANESE DOMAIN-CONTAINING PROTEIN"/>
    <property type="match status" value="1"/>
</dbReference>
<name>B0EUN4_ENTDS</name>
<dbReference type="AlphaFoldDB" id="B0EUN4"/>
<dbReference type="PANTHER" id="PTHR37049">
    <property type="entry name" value="PEPTIDASE S41 FAMILY PROTEIN"/>
    <property type="match status" value="1"/>
</dbReference>
<gene>
    <name evidence="1" type="ORF">EDI_288500</name>
</gene>
<accession>B0EUN4</accession>
<dbReference type="EMBL" id="DS550921">
    <property type="protein sequence ID" value="EDR21760.1"/>
    <property type="molecule type" value="Genomic_DNA"/>
</dbReference>
<organism evidence="2">
    <name type="scientific">Entamoeba dispar (strain ATCC PRA-260 / SAW760)</name>
    <dbReference type="NCBI Taxonomy" id="370354"/>
    <lineage>
        <taxon>Eukaryota</taxon>
        <taxon>Amoebozoa</taxon>
        <taxon>Evosea</taxon>
        <taxon>Archamoebae</taxon>
        <taxon>Mastigamoebida</taxon>
        <taxon>Entamoebidae</taxon>
        <taxon>Entamoeba</taxon>
    </lineage>
</organism>
<dbReference type="Proteomes" id="UP000008076">
    <property type="component" value="Unassembled WGS sequence"/>
</dbReference>
<reference evidence="2" key="1">
    <citation type="submission" date="2007-12" db="EMBL/GenBank/DDBJ databases">
        <title>Annotation of Entamoeba dispar SAW760.</title>
        <authorList>
            <person name="Lorenzi H."/>
            <person name="Inman J."/>
            <person name="Schobel S."/>
            <person name="Amedeo P."/>
            <person name="Caler E."/>
        </authorList>
    </citation>
    <scope>NUCLEOTIDE SEQUENCE [LARGE SCALE GENOMIC DNA]</scope>
    <source>
        <strain evidence="2">ATCC PRA-260 / SAW760</strain>
    </source>
</reference>
<dbReference type="KEGG" id="edi:EDI_288500"/>
<dbReference type="GeneID" id="5886709"/>
<keyword evidence="2" id="KW-1185">Reference proteome</keyword>
<evidence type="ECO:0000313" key="2">
    <source>
        <dbReference type="Proteomes" id="UP000008076"/>
    </source>
</evidence>
<dbReference type="eggNOG" id="ENOG502QQC3">
    <property type="taxonomic scope" value="Eukaryota"/>
</dbReference>
<dbReference type="InterPro" id="IPR052766">
    <property type="entry name" value="S41A_metabolite_peptidase"/>
</dbReference>
<sequence>MNKLIILFIKFSLSKECSEFGLYKFITDTIAVHLNNSPQPSFSNNYYEKVGIDEQLNKINTKTTRMYEFYSQIKNLIISTRNSHLIFRTRNENEFFNLNENNEITLFYYFLPFTINIDNDKKMYLTPRYYYGLNSVNTPNEIINNQNVAVKTINGEYPFNIIREFGKKYSALKCPHAQFTEAKDDLVEGSLNVTKSNEKIKQGIRKPLTEEETKEMINTKKALEENDRITTKFISSDNNIYCTFFKSFDTKETTTYEDTITECIDLFDSNNYPIQVIFPKNGGGYIIYSQWIEKRYHHLMINFIKKGYAINLYEPETCQRRRGKFISSVPLLNLFPLGECFSKKENNEKSKKTNRNSSLYRFILLFCLFTCYKRIKRMLMSYSCWIYFIETYRFNYEYNERIPREFLTDIIDERVNIYQFSNYKIKEFEEQTKKIADKYNEINIEHGHGEYEYGDNGEWSTKCVLSYCDSGYKFDYINNKCIEGVCSKGVSISIIKVVMIIGIIILIV</sequence>
<dbReference type="OrthoDB" id="27214at2759"/>
<dbReference type="RefSeq" id="XP_001741772.1">
    <property type="nucleotide sequence ID" value="XM_001741720.1"/>
</dbReference>
<protein>
    <submittedName>
        <fullName evidence="1">Uncharacterized protein</fullName>
    </submittedName>
</protein>
<evidence type="ECO:0000313" key="1">
    <source>
        <dbReference type="EMBL" id="EDR21760.1"/>
    </source>
</evidence>
<dbReference type="VEuPathDB" id="AmoebaDB:EDI_288500"/>
<dbReference type="OMA" id="INGEYPF"/>
<proteinExistence type="predicted"/>